<proteinExistence type="predicted"/>
<dbReference type="PANTHER" id="PTHR41373">
    <property type="entry name" value="DUF2156 DOMAIN-CONTAINING PROTEIN"/>
    <property type="match status" value="1"/>
</dbReference>
<dbReference type="Pfam" id="PF09924">
    <property type="entry name" value="LPG_synthase_C"/>
    <property type="match status" value="1"/>
</dbReference>
<protein>
    <submittedName>
        <fullName evidence="2">Phosphatidylglycerol lysyltransferase domain-containing protein</fullName>
    </submittedName>
</protein>
<evidence type="ECO:0000313" key="3">
    <source>
        <dbReference type="Proteomes" id="UP001060368"/>
    </source>
</evidence>
<dbReference type="InterPro" id="IPR016181">
    <property type="entry name" value="Acyl_CoA_acyltransferase"/>
</dbReference>
<feature type="domain" description="Phosphatidylglycerol lysyltransferase C-terminal" evidence="1">
    <location>
        <begin position="25"/>
        <end position="293"/>
    </location>
</feature>
<evidence type="ECO:0000259" key="1">
    <source>
        <dbReference type="Pfam" id="PF09924"/>
    </source>
</evidence>
<dbReference type="RefSeq" id="WP_257742886.1">
    <property type="nucleotide sequence ID" value="NZ_CP096115.1"/>
</dbReference>
<dbReference type="PANTHER" id="PTHR41373:SF1">
    <property type="entry name" value="PHOSPHATIDYLGLYCEROL LYSYLTRANSFERASE C-TERMINAL DOMAIN-CONTAINING PROTEIN"/>
    <property type="match status" value="1"/>
</dbReference>
<dbReference type="Gene3D" id="3.40.630.30">
    <property type="match status" value="1"/>
</dbReference>
<accession>A0A9E7THE7</accession>
<dbReference type="AlphaFoldDB" id="A0A9E7THE7"/>
<dbReference type="InterPro" id="IPR016732">
    <property type="entry name" value="UCP018688"/>
</dbReference>
<dbReference type="KEGG" id="mend:L6E24_01030"/>
<reference evidence="2" key="1">
    <citation type="submission" date="2022-04" db="EMBL/GenBank/DDBJ databases">
        <title>Complete genome of Methanoplanus endosymbiosus DSM 3599.</title>
        <authorList>
            <person name="Chen S.-C."/>
            <person name="You Y.-T."/>
            <person name="Zhou Y.-Z."/>
            <person name="Lai M.-C."/>
        </authorList>
    </citation>
    <scope>NUCLEOTIDE SEQUENCE</scope>
    <source>
        <strain evidence="2">DSM 3599</strain>
    </source>
</reference>
<dbReference type="InterPro" id="IPR024320">
    <property type="entry name" value="LPG_synthase_C"/>
</dbReference>
<gene>
    <name evidence="2" type="ORF">L6E24_01030</name>
</gene>
<dbReference type="EMBL" id="CP096115">
    <property type="protein sequence ID" value="UUX92742.1"/>
    <property type="molecule type" value="Genomic_DNA"/>
</dbReference>
<organism evidence="2 3">
    <name type="scientific">Methanoplanus endosymbiosus</name>
    <dbReference type="NCBI Taxonomy" id="33865"/>
    <lineage>
        <taxon>Archaea</taxon>
        <taxon>Methanobacteriati</taxon>
        <taxon>Methanobacteriota</taxon>
        <taxon>Stenosarchaea group</taxon>
        <taxon>Methanomicrobia</taxon>
        <taxon>Methanomicrobiales</taxon>
        <taxon>Methanomicrobiaceae</taxon>
        <taxon>Methanoplanus</taxon>
    </lineage>
</organism>
<dbReference type="Proteomes" id="UP001060368">
    <property type="component" value="Chromosome"/>
</dbReference>
<sequence length="304" mass="35371">MLKFEDFKPITLNDIEIIKKHQKNYPPVHSDNSFTNMFCWNDYAAYRYLITEDSLIITSTIEGEHSVRGPFGPEDTDLFLKTVNLAAEIGGEYAYQIFDTKTKEKFSRIFPDVTINTDRDFFDYIYKTSDLKDLPGKKYLTIRKHLNKFRNKCRYTIESITEENLYEVEDFLVRWCEWKECSKTKVFGYEMEAAVSSVKNFVKLGLSGLIIRVNDNISAISIFEELNHDTAIVHFEKGLPDCQGNYKGINNETAKMLSERYEFINRESDLGLSGLRDAKMRYHPCGFAEVYYVKADGLKKVIDL</sequence>
<dbReference type="PIRSF" id="PIRSF018688">
    <property type="entry name" value="UCP018688"/>
    <property type="match status" value="1"/>
</dbReference>
<dbReference type="GeneID" id="74306235"/>
<evidence type="ECO:0000313" key="2">
    <source>
        <dbReference type="EMBL" id="UUX92742.1"/>
    </source>
</evidence>
<dbReference type="SUPFAM" id="SSF55729">
    <property type="entry name" value="Acyl-CoA N-acyltransferases (Nat)"/>
    <property type="match status" value="2"/>
</dbReference>
<keyword evidence="3" id="KW-1185">Reference proteome</keyword>
<name>A0A9E7THE7_9EURY</name>